<dbReference type="Proteomes" id="UP000184111">
    <property type="component" value="Unassembled WGS sequence"/>
</dbReference>
<evidence type="ECO:0000313" key="1">
    <source>
        <dbReference type="EMBL" id="SHM92862.1"/>
    </source>
</evidence>
<dbReference type="EMBL" id="FRBI01000016">
    <property type="protein sequence ID" value="SHM92862.1"/>
    <property type="molecule type" value="Genomic_DNA"/>
</dbReference>
<dbReference type="AlphaFoldDB" id="A0A1M7MPF2"/>
<evidence type="ECO:0000313" key="2">
    <source>
        <dbReference type="Proteomes" id="UP000184111"/>
    </source>
</evidence>
<dbReference type="RefSeq" id="WP_159450287.1">
    <property type="nucleotide sequence ID" value="NZ_FRBI01000016.1"/>
</dbReference>
<sequence length="55" mass="5889">MAFPYTVTPTPHAGALRRYVCVDFQVLAGHTVDTSYRGNCSTHPRPLSSPAAGVN</sequence>
<reference evidence="1 2" key="1">
    <citation type="submission" date="2016-11" db="EMBL/GenBank/DDBJ databases">
        <authorList>
            <person name="Jaros S."/>
            <person name="Januszkiewicz K."/>
            <person name="Wedrychowicz H."/>
        </authorList>
    </citation>
    <scope>NUCLEOTIDE SEQUENCE [LARGE SCALE GENOMIC DNA]</scope>
    <source>
        <strain evidence="1 2">CGMCC 4.2025</strain>
    </source>
</reference>
<protein>
    <submittedName>
        <fullName evidence="1">Uncharacterized protein</fullName>
    </submittedName>
</protein>
<keyword evidence="2" id="KW-1185">Reference proteome</keyword>
<dbReference type="STRING" id="310782.SAMN05216499_116129"/>
<name>A0A1M7MPF2_9ACTN</name>
<organism evidence="1 2">
    <name type="scientific">Actinacidiphila paucisporea</name>
    <dbReference type="NCBI Taxonomy" id="310782"/>
    <lineage>
        <taxon>Bacteria</taxon>
        <taxon>Bacillati</taxon>
        <taxon>Actinomycetota</taxon>
        <taxon>Actinomycetes</taxon>
        <taxon>Kitasatosporales</taxon>
        <taxon>Streptomycetaceae</taxon>
        <taxon>Actinacidiphila</taxon>
    </lineage>
</organism>
<accession>A0A1M7MPF2</accession>
<gene>
    <name evidence="1" type="ORF">SAMN05216499_116129</name>
</gene>
<proteinExistence type="predicted"/>